<sequence length="224" mass="25548">MFIHTFMHIIIGSYLYTLFFKPTNNKEKVIIILSGGIIGIIPDVTKFFGDLWLHSIILIPLIGLLFALLLYSLLRINLLKGLWISMLTVFMSHHLIDYLGNGINLLYPITSDEIELDVIPESMEAIIIFVLLLGFILYLSKLSFTYHIMPLIVIIMLLAIQITSSLTIQHKLDTKLHPTTITMTPENQLLHWEFDVRLADTTIIKGSGAYLDYKVDHTTPPPKE</sequence>
<feature type="transmembrane region" description="Helical" evidence="1">
    <location>
        <begin position="146"/>
        <end position="168"/>
    </location>
</feature>
<keyword evidence="1" id="KW-0472">Membrane</keyword>
<reference evidence="2 3" key="1">
    <citation type="submission" date="2020-08" db="EMBL/GenBank/DDBJ databases">
        <title>A Genomic Blueprint of the Chicken Gut Microbiome.</title>
        <authorList>
            <person name="Gilroy R."/>
            <person name="Ravi A."/>
            <person name="Getino M."/>
            <person name="Pursley I."/>
            <person name="Horton D.L."/>
            <person name="Alikhan N.-F."/>
            <person name="Baker D."/>
            <person name="Gharbi K."/>
            <person name="Hall N."/>
            <person name="Watson M."/>
            <person name="Adriaenssens E.M."/>
            <person name="Foster-Nyarko E."/>
            <person name="Jarju S."/>
            <person name="Secka A."/>
            <person name="Antonio M."/>
            <person name="Oren A."/>
            <person name="Chaudhuri R."/>
            <person name="La Ragione R.M."/>
            <person name="Hildebrand F."/>
            <person name="Pallen M.J."/>
        </authorList>
    </citation>
    <scope>NUCLEOTIDE SEQUENCE [LARGE SCALE GENOMIC DNA]</scope>
    <source>
        <strain evidence="2 3">Sa2BVA9</strain>
    </source>
</reference>
<keyword evidence="3" id="KW-1185">Reference proteome</keyword>
<name>A0ABR8SYS6_9BACL</name>
<keyword evidence="1" id="KW-1133">Transmembrane helix</keyword>
<feature type="transmembrane region" description="Helical" evidence="1">
    <location>
        <begin position="29"/>
        <end position="45"/>
    </location>
</feature>
<keyword evidence="1" id="KW-0812">Transmembrane</keyword>
<evidence type="ECO:0000313" key="3">
    <source>
        <dbReference type="Proteomes" id="UP000608071"/>
    </source>
</evidence>
<evidence type="ECO:0008006" key="4">
    <source>
        <dbReference type="Google" id="ProtNLM"/>
    </source>
</evidence>
<proteinExistence type="predicted"/>
<evidence type="ECO:0000313" key="2">
    <source>
        <dbReference type="EMBL" id="MBD7968660.1"/>
    </source>
</evidence>
<dbReference type="EMBL" id="JACSQL010000004">
    <property type="protein sequence ID" value="MBD7968660.1"/>
    <property type="molecule type" value="Genomic_DNA"/>
</dbReference>
<feature type="transmembrane region" description="Helical" evidence="1">
    <location>
        <begin position="81"/>
        <end position="99"/>
    </location>
</feature>
<dbReference type="InterPro" id="IPR007404">
    <property type="entry name" value="YdjM-like"/>
</dbReference>
<feature type="transmembrane region" description="Helical" evidence="1">
    <location>
        <begin position="51"/>
        <end position="74"/>
    </location>
</feature>
<dbReference type="Proteomes" id="UP000608071">
    <property type="component" value="Unassembled WGS sequence"/>
</dbReference>
<feature type="transmembrane region" description="Helical" evidence="1">
    <location>
        <begin position="119"/>
        <end position="139"/>
    </location>
</feature>
<accession>A0ABR8SYS6</accession>
<evidence type="ECO:0000256" key="1">
    <source>
        <dbReference type="SAM" id="Phobius"/>
    </source>
</evidence>
<protein>
    <recommendedName>
        <fullName evidence="4">Metal-dependent hydrolase</fullName>
    </recommendedName>
</protein>
<dbReference type="RefSeq" id="WP_191799942.1">
    <property type="nucleotide sequence ID" value="NZ_JACSQL010000004.1"/>
</dbReference>
<dbReference type="Pfam" id="PF04307">
    <property type="entry name" value="YdjM"/>
    <property type="match status" value="1"/>
</dbReference>
<comment type="caution">
    <text evidence="2">The sequence shown here is derived from an EMBL/GenBank/DDBJ whole genome shotgun (WGS) entry which is preliminary data.</text>
</comment>
<organism evidence="2 3">
    <name type="scientific">Paenibacillus gallinarum</name>
    <dbReference type="NCBI Taxonomy" id="2762232"/>
    <lineage>
        <taxon>Bacteria</taxon>
        <taxon>Bacillati</taxon>
        <taxon>Bacillota</taxon>
        <taxon>Bacilli</taxon>
        <taxon>Bacillales</taxon>
        <taxon>Paenibacillaceae</taxon>
        <taxon>Paenibacillus</taxon>
    </lineage>
</organism>
<gene>
    <name evidence="2" type="ORF">H9647_11360</name>
</gene>
<feature type="transmembrane region" description="Helical" evidence="1">
    <location>
        <begin position="6"/>
        <end position="22"/>
    </location>
</feature>